<dbReference type="PROSITE" id="PS51352">
    <property type="entry name" value="THIOREDOXIN_2"/>
    <property type="match status" value="1"/>
</dbReference>
<name>A0A3L7K350_9BACI</name>
<feature type="binding site" evidence="3">
    <location>
        <position position="49"/>
    </location>
    <ligand>
        <name>Cu cation</name>
        <dbReference type="ChEBI" id="CHEBI:23378"/>
    </ligand>
</feature>
<evidence type="ECO:0000256" key="1">
    <source>
        <dbReference type="ARBA" id="ARBA00010996"/>
    </source>
</evidence>
<dbReference type="Gene3D" id="3.40.30.10">
    <property type="entry name" value="Glutaredoxin"/>
    <property type="match status" value="1"/>
</dbReference>
<dbReference type="InterPro" id="IPR013766">
    <property type="entry name" value="Thioredoxin_domain"/>
</dbReference>
<evidence type="ECO:0000313" key="7">
    <source>
        <dbReference type="Proteomes" id="UP000276770"/>
    </source>
</evidence>
<dbReference type="InterPro" id="IPR003782">
    <property type="entry name" value="SCO1/SenC"/>
</dbReference>
<dbReference type="InterPro" id="IPR036249">
    <property type="entry name" value="Thioredoxin-like_sf"/>
</dbReference>
<protein>
    <submittedName>
        <fullName evidence="6">SCO family protein</fullName>
    </submittedName>
</protein>
<dbReference type="EMBL" id="RCVZ01000002">
    <property type="protein sequence ID" value="RLQ97537.1"/>
    <property type="molecule type" value="Genomic_DNA"/>
</dbReference>
<dbReference type="PANTHER" id="PTHR12151">
    <property type="entry name" value="ELECTRON TRANSPORT PROTIN SCO1/SENC FAMILY MEMBER"/>
    <property type="match status" value="1"/>
</dbReference>
<sequence length="176" mass="19840">MLLMAAGCSSKEKGTPLKDFKFTDENNQAFGLKDMKGKVWITDFVFTSCTSVCPPMTHNMSELQKMVKKEGLKDVGFVSFSVDPTVDTPQGLKEYAAKYDADLATWHFLTGYSQDKIQDFALDNFQALVKKPKNDDQVIHGTSFYLINKNGERVKSYSGVKDVPFDQIIKDIKDQE</sequence>
<proteinExistence type="inferred from homology"/>
<feature type="binding site" evidence="3">
    <location>
        <position position="53"/>
    </location>
    <ligand>
        <name>Cu cation</name>
        <dbReference type="ChEBI" id="CHEBI:23378"/>
    </ligand>
</feature>
<comment type="caution">
    <text evidence="6">The sequence shown here is derived from an EMBL/GenBank/DDBJ whole genome shotgun (WGS) entry which is preliminary data.</text>
</comment>
<dbReference type="AlphaFoldDB" id="A0A3L7K350"/>
<keyword evidence="3" id="KW-0479">Metal-binding</keyword>
<feature type="domain" description="Thioredoxin" evidence="5">
    <location>
        <begin position="11"/>
        <end position="176"/>
    </location>
</feature>
<accession>A0A3L7K350</accession>
<keyword evidence="7" id="KW-1185">Reference proteome</keyword>
<keyword evidence="4" id="KW-1015">Disulfide bond</keyword>
<evidence type="ECO:0000256" key="3">
    <source>
        <dbReference type="PIRSR" id="PIRSR603782-1"/>
    </source>
</evidence>
<dbReference type="GO" id="GO:0046872">
    <property type="term" value="F:metal ion binding"/>
    <property type="evidence" value="ECO:0007669"/>
    <property type="project" value="UniProtKB-KW"/>
</dbReference>
<dbReference type="Proteomes" id="UP000276770">
    <property type="component" value="Unassembled WGS sequence"/>
</dbReference>
<comment type="similarity">
    <text evidence="1">Belongs to the SCO1/2 family.</text>
</comment>
<evidence type="ECO:0000256" key="2">
    <source>
        <dbReference type="ARBA" id="ARBA00023008"/>
    </source>
</evidence>
<dbReference type="PANTHER" id="PTHR12151:SF25">
    <property type="entry name" value="LINALOOL DEHYDRATASE_ISOMERASE DOMAIN-CONTAINING PROTEIN"/>
    <property type="match status" value="1"/>
</dbReference>
<dbReference type="SUPFAM" id="SSF52833">
    <property type="entry name" value="Thioredoxin-like"/>
    <property type="match status" value="1"/>
</dbReference>
<dbReference type="CDD" id="cd02968">
    <property type="entry name" value="SCO"/>
    <property type="match status" value="1"/>
</dbReference>
<dbReference type="OrthoDB" id="9811998at2"/>
<evidence type="ECO:0000259" key="5">
    <source>
        <dbReference type="PROSITE" id="PS51352"/>
    </source>
</evidence>
<gene>
    <name evidence="6" type="ORF">D9X91_03755</name>
</gene>
<dbReference type="RefSeq" id="WP_121679485.1">
    <property type="nucleotide sequence ID" value="NZ_RCVZ01000002.1"/>
</dbReference>
<evidence type="ECO:0000313" key="6">
    <source>
        <dbReference type="EMBL" id="RLQ97537.1"/>
    </source>
</evidence>
<feature type="binding site" evidence="3">
    <location>
        <position position="140"/>
    </location>
    <ligand>
        <name>Cu cation</name>
        <dbReference type="ChEBI" id="CHEBI:23378"/>
    </ligand>
</feature>
<keyword evidence="2 3" id="KW-0186">Copper</keyword>
<organism evidence="6 7">
    <name type="scientific">Falsibacillus albus</name>
    <dbReference type="NCBI Taxonomy" id="2478915"/>
    <lineage>
        <taxon>Bacteria</taxon>
        <taxon>Bacillati</taxon>
        <taxon>Bacillota</taxon>
        <taxon>Bacilli</taxon>
        <taxon>Bacillales</taxon>
        <taxon>Bacillaceae</taxon>
        <taxon>Falsibacillus</taxon>
    </lineage>
</organism>
<reference evidence="6 7" key="1">
    <citation type="submission" date="2018-10" db="EMBL/GenBank/DDBJ databases">
        <title>Falsibacillus sp. genome draft.</title>
        <authorList>
            <person name="Shi S."/>
        </authorList>
    </citation>
    <scope>NUCLEOTIDE SEQUENCE [LARGE SCALE GENOMIC DNA]</scope>
    <source>
        <strain evidence="6 7">GY 10110</strain>
    </source>
</reference>
<dbReference type="Pfam" id="PF02630">
    <property type="entry name" value="SCO1-SenC"/>
    <property type="match status" value="1"/>
</dbReference>
<evidence type="ECO:0000256" key="4">
    <source>
        <dbReference type="PIRSR" id="PIRSR603782-2"/>
    </source>
</evidence>
<feature type="disulfide bond" description="Redox-active" evidence="4">
    <location>
        <begin position="49"/>
        <end position="53"/>
    </location>
</feature>